<dbReference type="GO" id="GO:0016020">
    <property type="term" value="C:membrane"/>
    <property type="evidence" value="ECO:0007669"/>
    <property type="project" value="InterPro"/>
</dbReference>
<keyword evidence="1" id="KW-0812">Transmembrane</keyword>
<gene>
    <name evidence="3" type="ORF">F0L74_07150</name>
</gene>
<protein>
    <submittedName>
        <fullName evidence="3">Histidine kinase</fullName>
    </submittedName>
</protein>
<dbReference type="AlphaFoldDB" id="A0A5B2W253"/>
<feature type="transmembrane region" description="Helical" evidence="1">
    <location>
        <begin position="117"/>
        <end position="136"/>
    </location>
</feature>
<keyword evidence="1" id="KW-1133">Transmembrane helix</keyword>
<comment type="caution">
    <text evidence="3">The sequence shown here is derived from an EMBL/GenBank/DDBJ whole genome shotgun (WGS) entry which is preliminary data.</text>
</comment>
<dbReference type="PANTHER" id="PTHR34220:SF7">
    <property type="entry name" value="SENSOR HISTIDINE KINASE YPDA"/>
    <property type="match status" value="1"/>
</dbReference>
<reference evidence="3 4" key="2">
    <citation type="submission" date="2019-09" db="EMBL/GenBank/DDBJ databases">
        <authorList>
            <person name="Jin C."/>
        </authorList>
    </citation>
    <scope>NUCLEOTIDE SEQUENCE [LARGE SCALE GENOMIC DNA]</scope>
    <source>
        <strain evidence="3 4">BN140078</strain>
    </source>
</reference>
<keyword evidence="3" id="KW-0808">Transferase</keyword>
<sequence>MIKQVIRHSWILVLLIVFTVVDIWNTYMTNFGQTNPFSWQEYVFSFILAVAAWLAATISFRYCNRQLARWGNTLVSIMAFFSGALLFYVFYMLYHGILIHFLIHGKLAAPWRFWNNGLFMLMSIYLPIAVFCLLLMHQRRLSALQQALLEKEKVNQQKELQFINRQLDHHFLFNNFHFLANLAEKNDGRTVAFTQKMAMLYRYVTRYAKEEVVSLQEEIQFARDYLDIMEYRFPGQFRMEWAQHTNMPLTALYIMPGALQLLVENVIKHNEVPEGASLLIQLHISDDQLTVTNAVHPKLYRHESLGVGLRQLSEFYNLRWNKQLLIRREQQQFTVTLPLIQSAA</sequence>
<feature type="transmembrane region" description="Helical" evidence="1">
    <location>
        <begin position="74"/>
        <end position="97"/>
    </location>
</feature>
<proteinExistence type="predicted"/>
<evidence type="ECO:0000256" key="1">
    <source>
        <dbReference type="SAM" id="Phobius"/>
    </source>
</evidence>
<feature type="domain" description="Signal transduction histidine kinase internal region" evidence="2">
    <location>
        <begin position="159"/>
        <end position="236"/>
    </location>
</feature>
<dbReference type="InterPro" id="IPR010559">
    <property type="entry name" value="Sig_transdc_His_kin_internal"/>
</dbReference>
<dbReference type="GO" id="GO:0000155">
    <property type="term" value="F:phosphorelay sensor kinase activity"/>
    <property type="evidence" value="ECO:0007669"/>
    <property type="project" value="InterPro"/>
</dbReference>
<dbReference type="RefSeq" id="WP_149837111.1">
    <property type="nucleotide sequence ID" value="NZ_VUOC01000001.1"/>
</dbReference>
<keyword evidence="3" id="KW-0418">Kinase</keyword>
<name>A0A5B2W253_9BACT</name>
<feature type="transmembrane region" description="Helical" evidence="1">
    <location>
        <begin position="42"/>
        <end position="62"/>
    </location>
</feature>
<reference evidence="3 4" key="1">
    <citation type="submission" date="2019-09" db="EMBL/GenBank/DDBJ databases">
        <title>Chitinophaga ginsengihumi sp. nov., isolated from soil of ginseng rhizosphere.</title>
        <authorList>
            <person name="Lee J."/>
        </authorList>
    </citation>
    <scope>NUCLEOTIDE SEQUENCE [LARGE SCALE GENOMIC DNA]</scope>
    <source>
        <strain evidence="3 4">BN140078</strain>
    </source>
</reference>
<dbReference type="PANTHER" id="PTHR34220">
    <property type="entry name" value="SENSOR HISTIDINE KINASE YPDA"/>
    <property type="match status" value="1"/>
</dbReference>
<accession>A0A5B2W253</accession>
<dbReference type="Proteomes" id="UP000324611">
    <property type="component" value="Unassembled WGS sequence"/>
</dbReference>
<evidence type="ECO:0000313" key="4">
    <source>
        <dbReference type="Proteomes" id="UP000324611"/>
    </source>
</evidence>
<keyword evidence="4" id="KW-1185">Reference proteome</keyword>
<dbReference type="EMBL" id="VUOC01000001">
    <property type="protein sequence ID" value="KAA2245721.1"/>
    <property type="molecule type" value="Genomic_DNA"/>
</dbReference>
<dbReference type="InterPro" id="IPR050640">
    <property type="entry name" value="Bact_2-comp_sensor_kinase"/>
</dbReference>
<dbReference type="Pfam" id="PF06580">
    <property type="entry name" value="His_kinase"/>
    <property type="match status" value="1"/>
</dbReference>
<evidence type="ECO:0000313" key="3">
    <source>
        <dbReference type="EMBL" id="KAA2245721.1"/>
    </source>
</evidence>
<evidence type="ECO:0000259" key="2">
    <source>
        <dbReference type="Pfam" id="PF06580"/>
    </source>
</evidence>
<organism evidence="3 4">
    <name type="scientific">Chitinophaga agrisoli</name>
    <dbReference type="NCBI Taxonomy" id="2607653"/>
    <lineage>
        <taxon>Bacteria</taxon>
        <taxon>Pseudomonadati</taxon>
        <taxon>Bacteroidota</taxon>
        <taxon>Chitinophagia</taxon>
        <taxon>Chitinophagales</taxon>
        <taxon>Chitinophagaceae</taxon>
        <taxon>Chitinophaga</taxon>
    </lineage>
</organism>
<feature type="transmembrane region" description="Helical" evidence="1">
    <location>
        <begin position="9"/>
        <end position="27"/>
    </location>
</feature>
<keyword evidence="1" id="KW-0472">Membrane</keyword>